<sequence length="708" mass="79967">MLMKKWYVWLALIFLPLLAWSLVDEGTATAPHPRDCQLSTYVDYDPAPVFTHWQWISSKEWDPASTASDGNILLWSDGNKRVAANEATLLIDGNWQTLAPVLSGLLEKENFKLQTTSMPITRLEKDWGQVLLSRRPEIAVRLAQQFIAPTLRRAAQDGDITPAEVEQKIEWAISQHLLWGVWRDPKQLQPELQQDIPIIIASKTYNAGVSKRTTYMQIMDAGLFFGQPKVALTLTTCDITPNPEYSIKKAAENGKARLADSSLFGTNIQKLKRYLTDRFVPAESIKPILAHLKENNISSELASTALAWVKTTPAEDKMPERQPQEAAQSVTISVETIALNDIFPDTDDSRRIESYQELPQGNALFATTRFDREQQSQVAELYITKPEDPRQVTQLWQGKRLSRLILVHQGAKAWFEAFPRQWFALDISNHKITAMTAPQTESDAYSLASWFHDTHDEPIAYYTDYSDEGKGCLVFRRMDPRLPATENVIFRTCRNYYASGNSIQAVRIITSGYFWLEDSNGLVKLNAKTGRAESSYSVPFRTEGDPRTRTMKLSNDDIARNSPSPLGSREAHWIALHYAYLFPPVNNLNKRRIGTYFIDSLSGKWRFSAELKNADSIDATARSAHGRFYAQAGCEKPSGSGTRIDIWEVATATRIASLQRPKYCGLQGMAFNWQGNTLILVYRGKWLRVRMPDGMQDAASADAIPEQG</sequence>
<dbReference type="AlphaFoldDB" id="A0A486PKT4"/>
<dbReference type="EMBL" id="CAAHCS010000004">
    <property type="protein sequence ID" value="VGL75695.1"/>
    <property type="molecule type" value="Genomic_DNA"/>
</dbReference>
<dbReference type="RefSeq" id="WP_009484738.1">
    <property type="nucleotide sequence ID" value="NZ_BIHB01000006.1"/>
</dbReference>
<feature type="compositionally biased region" description="Basic and acidic residues" evidence="1">
    <location>
        <begin position="542"/>
        <end position="559"/>
    </location>
</feature>
<evidence type="ECO:0000256" key="1">
    <source>
        <dbReference type="SAM" id="MobiDB-lite"/>
    </source>
</evidence>
<evidence type="ECO:0000313" key="3">
    <source>
        <dbReference type="EMBL" id="VGL75695.1"/>
    </source>
</evidence>
<dbReference type="InterPro" id="IPR011044">
    <property type="entry name" value="Quino_amine_DH_bsu"/>
</dbReference>
<organism evidence="3">
    <name type="scientific">Klebsiella pneumoniae</name>
    <dbReference type="NCBI Taxonomy" id="573"/>
    <lineage>
        <taxon>Bacteria</taxon>
        <taxon>Pseudomonadati</taxon>
        <taxon>Pseudomonadota</taxon>
        <taxon>Gammaproteobacteria</taxon>
        <taxon>Enterobacterales</taxon>
        <taxon>Enterobacteriaceae</taxon>
        <taxon>Klebsiella/Raoultella group</taxon>
        <taxon>Klebsiella</taxon>
        <taxon>Klebsiella pneumoniae complex</taxon>
    </lineage>
</organism>
<dbReference type="SUPFAM" id="SSF50969">
    <property type="entry name" value="YVTN repeat-like/Quinoprotein amine dehydrogenase"/>
    <property type="match status" value="1"/>
</dbReference>
<evidence type="ECO:0000313" key="4">
    <source>
        <dbReference type="Proteomes" id="UP000031820"/>
    </source>
</evidence>
<dbReference type="EMBL" id="JRRF01000018">
    <property type="protein sequence ID" value="KII02775.1"/>
    <property type="molecule type" value="Genomic_DNA"/>
</dbReference>
<evidence type="ECO:0000313" key="2">
    <source>
        <dbReference type="EMBL" id="KII02775.1"/>
    </source>
</evidence>
<name>A0A486PKT4_KLEPN</name>
<protein>
    <submittedName>
        <fullName evidence="3">Uncharacterized protein</fullName>
    </submittedName>
</protein>
<accession>A0A486PKT4</accession>
<dbReference type="Proteomes" id="UP000031820">
    <property type="component" value="Unassembled WGS sequence"/>
</dbReference>
<gene>
    <name evidence="2" type="ORF">LS45_20765</name>
    <name evidence="3" type="ORF">SAMEA4873648_03226</name>
</gene>
<reference evidence="2 4" key="1">
    <citation type="submission" date="2014-10" db="EMBL/GenBank/DDBJ databases">
        <title>Plasmid movement, recombination, and chromosomal integration amongst multidrug resistant commensal Escherichia coli clones within a single commercial turkey flock.</title>
        <authorList>
            <person name="Lang K."/>
            <person name="Dorn K."/>
            <person name="Danzeisen J."/>
            <person name="Johnson T."/>
        </authorList>
    </citation>
    <scope>NUCLEOTIDE SEQUENCE [LARGE SCALE GENOMIC DNA]</scope>
    <source>
        <strain evidence="2 4">UMNturkey9</strain>
    </source>
</reference>
<reference evidence="3" key="2">
    <citation type="submission" date="2019-03" db="EMBL/GenBank/DDBJ databases">
        <authorList>
            <consortium name="Pathogen Informatics"/>
        </authorList>
    </citation>
    <scope>NUCLEOTIDE SEQUENCE</scope>
    <source>
        <strain evidence="3">5012STDY7626446</strain>
    </source>
</reference>
<feature type="region of interest" description="Disordered" evidence="1">
    <location>
        <begin position="537"/>
        <end position="563"/>
    </location>
</feature>
<proteinExistence type="predicted"/>